<comment type="caution">
    <text evidence="1">The sequence shown here is derived from an EMBL/GenBank/DDBJ whole genome shotgun (WGS) entry which is preliminary data.</text>
</comment>
<organism evidence="1 2">
    <name type="scientific">Alpinimonas psychrophila</name>
    <dbReference type="NCBI Taxonomy" id="748908"/>
    <lineage>
        <taxon>Bacteria</taxon>
        <taxon>Bacillati</taxon>
        <taxon>Actinomycetota</taxon>
        <taxon>Actinomycetes</taxon>
        <taxon>Micrococcales</taxon>
        <taxon>Microbacteriaceae</taxon>
        <taxon>Alpinimonas</taxon>
    </lineage>
</organism>
<accession>A0A7W3JSC3</accession>
<reference evidence="1 2" key="1">
    <citation type="submission" date="2020-07" db="EMBL/GenBank/DDBJ databases">
        <title>Sequencing the genomes of 1000 actinobacteria strains.</title>
        <authorList>
            <person name="Klenk H.-P."/>
        </authorList>
    </citation>
    <scope>NUCLEOTIDE SEQUENCE [LARGE SCALE GENOMIC DNA]</scope>
    <source>
        <strain evidence="1 2">DSM 23737</strain>
    </source>
</reference>
<sequence>MTTAMTTIKVTPVTRDRLKSHAQRAKRTINEYLDMLIDLADRELRFDALRAAIANTSEADMQSWREETEMWETVELTDAGNA</sequence>
<name>A0A7W3JSC3_9MICO</name>
<proteinExistence type="predicted"/>
<protein>
    <recommendedName>
        <fullName evidence="3">Toxin-antitoxin system protein</fullName>
    </recommendedName>
</protein>
<keyword evidence="2" id="KW-1185">Reference proteome</keyword>
<evidence type="ECO:0000313" key="2">
    <source>
        <dbReference type="Proteomes" id="UP000524237"/>
    </source>
</evidence>
<evidence type="ECO:0008006" key="3">
    <source>
        <dbReference type="Google" id="ProtNLM"/>
    </source>
</evidence>
<gene>
    <name evidence="1" type="ORF">FB555_000323</name>
</gene>
<evidence type="ECO:0000313" key="1">
    <source>
        <dbReference type="EMBL" id="MBA8828252.1"/>
    </source>
</evidence>
<dbReference type="Proteomes" id="UP000524237">
    <property type="component" value="Unassembled WGS sequence"/>
</dbReference>
<dbReference type="AlphaFoldDB" id="A0A7W3JSC3"/>
<dbReference type="EMBL" id="JACGWU010000001">
    <property type="protein sequence ID" value="MBA8828252.1"/>
    <property type="molecule type" value="Genomic_DNA"/>
</dbReference>